<protein>
    <recommendedName>
        <fullName evidence="4">CopG-like ribbon-helix-helix domain-containing protein</fullName>
    </recommendedName>
</protein>
<keyword evidence="3" id="KW-1185">Reference proteome</keyword>
<dbReference type="Proteomes" id="UP001375743">
    <property type="component" value="Unassembled WGS sequence"/>
</dbReference>
<proteinExistence type="predicted"/>
<evidence type="ECO:0000256" key="1">
    <source>
        <dbReference type="SAM" id="MobiDB-lite"/>
    </source>
</evidence>
<name>A0ABU8XWK8_9PROT</name>
<gene>
    <name evidence="2" type="ORF">U1T56_19330</name>
</gene>
<comment type="caution">
    <text evidence="2">The sequence shown here is derived from an EMBL/GenBank/DDBJ whole genome shotgun (WGS) entry which is preliminary data.</text>
</comment>
<sequence length="81" mass="8437">MLARAPIGDEAAGPAMAGGPDRKLTLSLPAGVVRQLRARMAAEETTLRALVLEALAGAGYAVPAGEIRDRRRRETTAGRVA</sequence>
<feature type="region of interest" description="Disordered" evidence="1">
    <location>
        <begin position="1"/>
        <end position="22"/>
    </location>
</feature>
<evidence type="ECO:0000313" key="2">
    <source>
        <dbReference type="EMBL" id="MEK0085309.1"/>
    </source>
</evidence>
<reference evidence="2 3" key="1">
    <citation type="submission" date="2024-01" db="EMBL/GenBank/DDBJ databases">
        <title>Multi-omics insights into the function and evolution of sodium benzoate biodegradation pathways in Benzoatithermus flavus gen. nov., sp. nov. from hot spring.</title>
        <authorList>
            <person name="Hu C.-J."/>
            <person name="Li W.-J."/>
        </authorList>
    </citation>
    <scope>NUCLEOTIDE SEQUENCE [LARGE SCALE GENOMIC DNA]</scope>
    <source>
        <strain evidence="2 3">SYSU G07066</strain>
    </source>
</reference>
<evidence type="ECO:0000313" key="3">
    <source>
        <dbReference type="Proteomes" id="UP001375743"/>
    </source>
</evidence>
<dbReference type="EMBL" id="JBBLZC010000025">
    <property type="protein sequence ID" value="MEK0085309.1"/>
    <property type="molecule type" value="Genomic_DNA"/>
</dbReference>
<evidence type="ECO:0008006" key="4">
    <source>
        <dbReference type="Google" id="ProtNLM"/>
    </source>
</evidence>
<dbReference type="RefSeq" id="WP_418161158.1">
    <property type="nucleotide sequence ID" value="NZ_JBBLZC010000025.1"/>
</dbReference>
<accession>A0ABU8XWK8</accession>
<organism evidence="2 3">
    <name type="scientific">Benzoatithermus flavus</name>
    <dbReference type="NCBI Taxonomy" id="3108223"/>
    <lineage>
        <taxon>Bacteria</taxon>
        <taxon>Pseudomonadati</taxon>
        <taxon>Pseudomonadota</taxon>
        <taxon>Alphaproteobacteria</taxon>
        <taxon>Geminicoccales</taxon>
        <taxon>Geminicoccaceae</taxon>
        <taxon>Benzoatithermus</taxon>
    </lineage>
</organism>